<gene>
    <name evidence="5" type="ORF">AM231_06635</name>
</gene>
<evidence type="ECO:0000313" key="5">
    <source>
        <dbReference type="EMBL" id="KOR88869.1"/>
    </source>
</evidence>
<evidence type="ECO:0000256" key="1">
    <source>
        <dbReference type="ARBA" id="ARBA00023015"/>
    </source>
</evidence>
<keyword evidence="6" id="KW-1185">Reference proteome</keyword>
<sequence>MKRQSHLLTLPHMPFFCLPESVGIYRDEPGHSVTRAAGSLHNFNIHYVASGKGYVEIDHVVHTLGPGEAVLYFPMQAQRYYSSEDDPWDVRWFHFYGSGLQTYFIDRGFHKSQLWSIRQPSAFEEAHEELLSEAENHRMLKPARLSTLTYSLLAVFVEQATSLSNNKTNSSANRVLELLPIMQQGAAKPFILEEWADRLGVTTYYFCKLFRNVMEMTPMEFITRCRLQMAKQWLLDHKDKTIGQIAVEAGYPSVSYFNKRFMEHEGMTPSAYRRLYGV</sequence>
<keyword evidence="1" id="KW-0805">Transcription regulation</keyword>
<evidence type="ECO:0000313" key="6">
    <source>
        <dbReference type="Proteomes" id="UP000036932"/>
    </source>
</evidence>
<dbReference type="PATRIC" id="fig|1705565.3.peg.3233"/>
<comment type="caution">
    <text evidence="5">The sequence shown here is derived from an EMBL/GenBank/DDBJ whole genome shotgun (WGS) entry which is preliminary data.</text>
</comment>
<dbReference type="InterPro" id="IPR037923">
    <property type="entry name" value="HTH-like"/>
</dbReference>
<dbReference type="GO" id="GO:0003700">
    <property type="term" value="F:DNA-binding transcription factor activity"/>
    <property type="evidence" value="ECO:0007669"/>
    <property type="project" value="InterPro"/>
</dbReference>
<proteinExistence type="predicted"/>
<dbReference type="PANTHER" id="PTHR43280">
    <property type="entry name" value="ARAC-FAMILY TRANSCRIPTIONAL REGULATOR"/>
    <property type="match status" value="1"/>
</dbReference>
<dbReference type="RefSeq" id="WP_053493878.1">
    <property type="nucleotide sequence ID" value="NZ_LIUT01000001.1"/>
</dbReference>
<evidence type="ECO:0000256" key="2">
    <source>
        <dbReference type="ARBA" id="ARBA00023125"/>
    </source>
</evidence>
<keyword evidence="2" id="KW-0238">DNA-binding</keyword>
<dbReference type="InterPro" id="IPR020449">
    <property type="entry name" value="Tscrpt_reg_AraC-type_HTH"/>
</dbReference>
<dbReference type="Gene3D" id="1.10.10.60">
    <property type="entry name" value="Homeodomain-like"/>
    <property type="match status" value="2"/>
</dbReference>
<feature type="domain" description="HTH araC/xylS-type" evidence="4">
    <location>
        <begin position="176"/>
        <end position="275"/>
    </location>
</feature>
<accession>A0A0M1P4C2</accession>
<dbReference type="SUPFAM" id="SSF51215">
    <property type="entry name" value="Regulatory protein AraC"/>
    <property type="match status" value="1"/>
</dbReference>
<dbReference type="PRINTS" id="PR00032">
    <property type="entry name" value="HTHARAC"/>
</dbReference>
<reference evidence="6" key="1">
    <citation type="submission" date="2015-08" db="EMBL/GenBank/DDBJ databases">
        <title>Genome sequencing project for genomic taxonomy and phylogenomics of Bacillus-like bacteria.</title>
        <authorList>
            <person name="Liu B."/>
            <person name="Wang J."/>
            <person name="Zhu Y."/>
            <person name="Liu G."/>
            <person name="Chen Q."/>
            <person name="Chen Z."/>
            <person name="Lan J."/>
            <person name="Che J."/>
            <person name="Ge C."/>
            <person name="Shi H."/>
            <person name="Pan Z."/>
            <person name="Liu X."/>
        </authorList>
    </citation>
    <scope>NUCLEOTIDE SEQUENCE [LARGE SCALE GENOMIC DNA]</scope>
    <source>
        <strain evidence="6">FJAT-22460</strain>
    </source>
</reference>
<evidence type="ECO:0000259" key="4">
    <source>
        <dbReference type="PROSITE" id="PS01124"/>
    </source>
</evidence>
<organism evidence="5 6">
    <name type="scientific">Paenibacillus solani</name>
    <dbReference type="NCBI Taxonomy" id="1705565"/>
    <lineage>
        <taxon>Bacteria</taxon>
        <taxon>Bacillati</taxon>
        <taxon>Bacillota</taxon>
        <taxon>Bacilli</taxon>
        <taxon>Bacillales</taxon>
        <taxon>Paenibacillaceae</taxon>
        <taxon>Paenibacillus</taxon>
    </lineage>
</organism>
<dbReference type="InterPro" id="IPR009057">
    <property type="entry name" value="Homeodomain-like_sf"/>
</dbReference>
<dbReference type="SUPFAM" id="SSF46689">
    <property type="entry name" value="Homeodomain-like"/>
    <property type="match status" value="2"/>
</dbReference>
<name>A0A0M1P4C2_9BACL</name>
<dbReference type="InterPro" id="IPR003313">
    <property type="entry name" value="AraC-bd"/>
</dbReference>
<dbReference type="Pfam" id="PF12833">
    <property type="entry name" value="HTH_18"/>
    <property type="match status" value="1"/>
</dbReference>
<dbReference type="InterPro" id="IPR018060">
    <property type="entry name" value="HTH_AraC"/>
</dbReference>
<evidence type="ECO:0000256" key="3">
    <source>
        <dbReference type="ARBA" id="ARBA00023163"/>
    </source>
</evidence>
<dbReference type="EMBL" id="LIUT01000001">
    <property type="protein sequence ID" value="KOR88869.1"/>
    <property type="molecule type" value="Genomic_DNA"/>
</dbReference>
<dbReference type="AlphaFoldDB" id="A0A0M1P4C2"/>
<protein>
    <submittedName>
        <fullName evidence="5">AraC family transcriptional regulator</fullName>
    </submittedName>
</protein>
<dbReference type="Pfam" id="PF02311">
    <property type="entry name" value="AraC_binding"/>
    <property type="match status" value="1"/>
</dbReference>
<keyword evidence="3" id="KW-0804">Transcription</keyword>
<dbReference type="PANTHER" id="PTHR43280:SF2">
    <property type="entry name" value="HTH-TYPE TRANSCRIPTIONAL REGULATOR EXSA"/>
    <property type="match status" value="1"/>
</dbReference>
<dbReference type="OrthoDB" id="9813413at2"/>
<dbReference type="PROSITE" id="PS01124">
    <property type="entry name" value="HTH_ARAC_FAMILY_2"/>
    <property type="match status" value="1"/>
</dbReference>
<dbReference type="SMART" id="SM00342">
    <property type="entry name" value="HTH_ARAC"/>
    <property type="match status" value="1"/>
</dbReference>
<dbReference type="GO" id="GO:0043565">
    <property type="term" value="F:sequence-specific DNA binding"/>
    <property type="evidence" value="ECO:0007669"/>
    <property type="project" value="InterPro"/>
</dbReference>
<dbReference type="Gene3D" id="2.60.120.280">
    <property type="entry name" value="Regulatory protein AraC"/>
    <property type="match status" value="1"/>
</dbReference>
<dbReference type="Proteomes" id="UP000036932">
    <property type="component" value="Unassembled WGS sequence"/>
</dbReference>